<name>A0A0E9RHG0_ANGAN</name>
<evidence type="ECO:0000313" key="1">
    <source>
        <dbReference type="EMBL" id="JAH28544.1"/>
    </source>
</evidence>
<reference evidence="1" key="1">
    <citation type="submission" date="2014-11" db="EMBL/GenBank/DDBJ databases">
        <authorList>
            <person name="Amaro Gonzalez C."/>
        </authorList>
    </citation>
    <scope>NUCLEOTIDE SEQUENCE</scope>
</reference>
<organism evidence="1">
    <name type="scientific">Anguilla anguilla</name>
    <name type="common">European freshwater eel</name>
    <name type="synonym">Muraena anguilla</name>
    <dbReference type="NCBI Taxonomy" id="7936"/>
    <lineage>
        <taxon>Eukaryota</taxon>
        <taxon>Metazoa</taxon>
        <taxon>Chordata</taxon>
        <taxon>Craniata</taxon>
        <taxon>Vertebrata</taxon>
        <taxon>Euteleostomi</taxon>
        <taxon>Actinopterygii</taxon>
        <taxon>Neopterygii</taxon>
        <taxon>Teleostei</taxon>
        <taxon>Anguilliformes</taxon>
        <taxon>Anguillidae</taxon>
        <taxon>Anguilla</taxon>
    </lineage>
</organism>
<accession>A0A0E9RHG0</accession>
<protein>
    <submittedName>
        <fullName evidence="1">Uncharacterized protein</fullName>
    </submittedName>
</protein>
<reference evidence="1" key="2">
    <citation type="journal article" date="2015" name="Fish Shellfish Immunol.">
        <title>Early steps in the European eel (Anguilla anguilla)-Vibrio vulnificus interaction in the gills: Role of the RtxA13 toxin.</title>
        <authorList>
            <person name="Callol A."/>
            <person name="Pajuelo D."/>
            <person name="Ebbesson L."/>
            <person name="Teles M."/>
            <person name="MacKenzie S."/>
            <person name="Amaro C."/>
        </authorList>
    </citation>
    <scope>NUCLEOTIDE SEQUENCE</scope>
</reference>
<sequence>MPYKTYFWVMLGVSSEFWNFTNLKLE</sequence>
<proteinExistence type="predicted"/>
<dbReference type="AlphaFoldDB" id="A0A0E9RHG0"/>
<dbReference type="EMBL" id="GBXM01080033">
    <property type="protein sequence ID" value="JAH28544.1"/>
    <property type="molecule type" value="Transcribed_RNA"/>
</dbReference>